<evidence type="ECO:0000313" key="1">
    <source>
        <dbReference type="EMBL" id="MPN06011.1"/>
    </source>
</evidence>
<accession>A0A645EVF8</accession>
<comment type="caution">
    <text evidence="1">The sequence shown here is derived from an EMBL/GenBank/DDBJ whole genome shotgun (WGS) entry which is preliminary data.</text>
</comment>
<organism evidence="1">
    <name type="scientific">bioreactor metagenome</name>
    <dbReference type="NCBI Taxonomy" id="1076179"/>
    <lineage>
        <taxon>unclassified sequences</taxon>
        <taxon>metagenomes</taxon>
        <taxon>ecological metagenomes</taxon>
    </lineage>
</organism>
<dbReference type="EMBL" id="VSSQ01051894">
    <property type="protein sequence ID" value="MPN06011.1"/>
    <property type="molecule type" value="Genomic_DNA"/>
</dbReference>
<name>A0A645EVF8_9ZZZZ</name>
<reference evidence="1" key="1">
    <citation type="submission" date="2019-08" db="EMBL/GenBank/DDBJ databases">
        <authorList>
            <person name="Kucharzyk K."/>
            <person name="Murdoch R.W."/>
            <person name="Higgins S."/>
            <person name="Loffler F."/>
        </authorList>
    </citation>
    <scope>NUCLEOTIDE SEQUENCE</scope>
</reference>
<protein>
    <submittedName>
        <fullName evidence="1">Uncharacterized protein</fullName>
    </submittedName>
</protein>
<sequence>MVFFELEAVGTDIILEIMALSRGFPDIEPKRRFAARPEEVMEQPQALGRVQFLGVGTHVGKVRGHIGYDAGEVGAGLADVLLMDGNGHIPLLQDAVGRACDLAHQHLVVFLAEMIQTVVFLWQQDGFLKLFFVEPPVGYGDLGGGAHIQGVQKLRVIQEHLLLVSLGRDGVVDVREPDAFGEFVAHLKNPIRPDTADGNGLLHGLGNAHALPVLAEHIGQRFNHGAIPP</sequence>
<gene>
    <name evidence="1" type="ORF">SDC9_153265</name>
</gene>
<proteinExistence type="predicted"/>
<dbReference type="AlphaFoldDB" id="A0A645EVF8"/>